<dbReference type="GO" id="GO:0000287">
    <property type="term" value="F:magnesium ion binding"/>
    <property type="evidence" value="ECO:0007669"/>
    <property type="project" value="TreeGrafter"/>
</dbReference>
<feature type="domain" description="Glyoxalase/fosfomycin resistance/dioxygenase" evidence="5">
    <location>
        <begin position="228"/>
        <end position="321"/>
    </location>
</feature>
<comment type="cofactor">
    <cofactor evidence="1">
        <name>pyridoxal 5'-phosphate</name>
        <dbReference type="ChEBI" id="CHEBI:597326"/>
    </cofactor>
</comment>
<accession>A0AAD9XR27</accession>
<evidence type="ECO:0000313" key="6">
    <source>
        <dbReference type="EMBL" id="KAK2664204.1"/>
    </source>
</evidence>
<feature type="domain" description="Tryptophan synthase beta chain-like PALP" evidence="4">
    <location>
        <begin position="47"/>
        <end position="180"/>
    </location>
</feature>
<evidence type="ECO:0000256" key="2">
    <source>
        <dbReference type="ARBA" id="ARBA00010869"/>
    </source>
</evidence>
<dbReference type="Pfam" id="PF00903">
    <property type="entry name" value="Glyoxalase"/>
    <property type="match status" value="1"/>
</dbReference>
<dbReference type="PANTHER" id="PTHR43050">
    <property type="entry name" value="SERINE / THREONINE RACEMASE FAMILY MEMBER"/>
    <property type="match status" value="1"/>
</dbReference>
<dbReference type="GO" id="GO:0030170">
    <property type="term" value="F:pyridoxal phosphate binding"/>
    <property type="evidence" value="ECO:0007669"/>
    <property type="project" value="TreeGrafter"/>
</dbReference>
<dbReference type="Proteomes" id="UP001280121">
    <property type="component" value="Unassembled WGS sequence"/>
</dbReference>
<gene>
    <name evidence="6" type="ORF">Ddye_002778</name>
</gene>
<dbReference type="GO" id="GO:0008721">
    <property type="term" value="F:D-serine ammonia-lyase activity"/>
    <property type="evidence" value="ECO:0007669"/>
    <property type="project" value="TreeGrafter"/>
</dbReference>
<dbReference type="Gene3D" id="3.10.180.10">
    <property type="entry name" value="2,3-Dihydroxybiphenyl 1,2-Dioxygenase, domain 1"/>
    <property type="match status" value="1"/>
</dbReference>
<comment type="similarity">
    <text evidence="2">Belongs to the serine/threonine dehydratase family.</text>
</comment>
<dbReference type="PANTHER" id="PTHR43050:SF1">
    <property type="entry name" value="SERINE RACEMASE"/>
    <property type="match status" value="1"/>
</dbReference>
<dbReference type="InterPro" id="IPR001926">
    <property type="entry name" value="TrpB-like_PALP"/>
</dbReference>
<dbReference type="GO" id="GO:0070179">
    <property type="term" value="P:D-serine biosynthetic process"/>
    <property type="evidence" value="ECO:0007669"/>
    <property type="project" value="TreeGrafter"/>
</dbReference>
<comment type="caution">
    <text evidence="6">The sequence shown here is derived from an EMBL/GenBank/DDBJ whole genome shotgun (WGS) entry which is preliminary data.</text>
</comment>
<dbReference type="GO" id="GO:0030378">
    <property type="term" value="F:serine racemase activity"/>
    <property type="evidence" value="ECO:0007669"/>
    <property type="project" value="TreeGrafter"/>
</dbReference>
<dbReference type="Gene3D" id="3.40.50.1100">
    <property type="match status" value="1"/>
</dbReference>
<evidence type="ECO:0000256" key="3">
    <source>
        <dbReference type="ARBA" id="ARBA00022898"/>
    </source>
</evidence>
<dbReference type="GO" id="GO:0018114">
    <property type="term" value="F:threonine racemase activity"/>
    <property type="evidence" value="ECO:0007669"/>
    <property type="project" value="TreeGrafter"/>
</dbReference>
<evidence type="ECO:0000259" key="5">
    <source>
        <dbReference type="Pfam" id="PF00903"/>
    </source>
</evidence>
<evidence type="ECO:0000313" key="7">
    <source>
        <dbReference type="Proteomes" id="UP001280121"/>
    </source>
</evidence>
<dbReference type="GO" id="GO:0005524">
    <property type="term" value="F:ATP binding"/>
    <property type="evidence" value="ECO:0007669"/>
    <property type="project" value="TreeGrafter"/>
</dbReference>
<proteinExistence type="inferred from homology"/>
<dbReference type="SUPFAM" id="SSF54593">
    <property type="entry name" value="Glyoxalase/Bleomycin resistance protein/Dihydroxybiphenyl dioxygenase"/>
    <property type="match status" value="1"/>
</dbReference>
<dbReference type="InterPro" id="IPR004360">
    <property type="entry name" value="Glyas_Fos-R_dOase_dom"/>
</dbReference>
<dbReference type="InterPro" id="IPR036052">
    <property type="entry name" value="TrpB-like_PALP_sf"/>
</dbReference>
<dbReference type="GO" id="GO:0003941">
    <property type="term" value="F:L-serine ammonia-lyase activity"/>
    <property type="evidence" value="ECO:0007669"/>
    <property type="project" value="TreeGrafter"/>
</dbReference>
<reference evidence="6" key="1">
    <citation type="journal article" date="2023" name="Plant J.">
        <title>Genome sequences and population genomics provide insights into the demographic history, inbreeding, and mutation load of two 'living fossil' tree species of Dipteronia.</title>
        <authorList>
            <person name="Feng Y."/>
            <person name="Comes H.P."/>
            <person name="Chen J."/>
            <person name="Zhu S."/>
            <person name="Lu R."/>
            <person name="Zhang X."/>
            <person name="Li P."/>
            <person name="Qiu J."/>
            <person name="Olsen K.M."/>
            <person name="Qiu Y."/>
        </authorList>
    </citation>
    <scope>NUCLEOTIDE SEQUENCE</scope>
    <source>
        <strain evidence="6">KIB01</strain>
    </source>
</reference>
<dbReference type="InterPro" id="IPR029068">
    <property type="entry name" value="Glyas_Bleomycin-R_OHBP_Dase"/>
</dbReference>
<organism evidence="6 7">
    <name type="scientific">Dipteronia dyeriana</name>
    <dbReference type="NCBI Taxonomy" id="168575"/>
    <lineage>
        <taxon>Eukaryota</taxon>
        <taxon>Viridiplantae</taxon>
        <taxon>Streptophyta</taxon>
        <taxon>Embryophyta</taxon>
        <taxon>Tracheophyta</taxon>
        <taxon>Spermatophyta</taxon>
        <taxon>Magnoliopsida</taxon>
        <taxon>eudicotyledons</taxon>
        <taxon>Gunneridae</taxon>
        <taxon>Pentapetalae</taxon>
        <taxon>rosids</taxon>
        <taxon>malvids</taxon>
        <taxon>Sapindales</taxon>
        <taxon>Sapindaceae</taxon>
        <taxon>Hippocastanoideae</taxon>
        <taxon>Acereae</taxon>
        <taxon>Dipteronia</taxon>
    </lineage>
</organism>
<dbReference type="EMBL" id="JANJYI010000001">
    <property type="protein sequence ID" value="KAK2664204.1"/>
    <property type="molecule type" value="Genomic_DNA"/>
</dbReference>
<dbReference type="Pfam" id="PF00291">
    <property type="entry name" value="PALP"/>
    <property type="match status" value="1"/>
</dbReference>
<keyword evidence="3" id="KW-0663">Pyridoxal phosphate</keyword>
<dbReference type="AlphaFoldDB" id="A0AAD9XR27"/>
<evidence type="ECO:0000256" key="1">
    <source>
        <dbReference type="ARBA" id="ARBA00001933"/>
    </source>
</evidence>
<protein>
    <submittedName>
        <fullName evidence="6">Uncharacterized protein</fullName>
    </submittedName>
</protein>
<keyword evidence="7" id="KW-1185">Reference proteome</keyword>
<name>A0AAD9XR27_9ROSI</name>
<sequence>MEVKMEKKYGADISSITEAQACIASFIHKTPVLSLGFIQGFACRSCAFIGQGTLSLKFLDQVPQLDNIIVPISGGGLMAEVTLAAKSINPNIRILAAEPMGANDAAQSKAAGRIITLSETNTVADGLRAFLGDLTWPVLLDLVDDVITVEEKEIIEAIRLCYEILKVAVEPSGAICLAAVLPYNFTKNPSQKHPCLSQSQAKLKLKLYFRETRYKDLRREMAAASFRWILQLHKDVPKAARFYSEGLDFTVNVCTLRWAELQSGPLKLALMQSPSDHVTQKGYSCLLSFTVTDINSSVTKLMALGAELDGPIKYEIHGKVAAMQCVDGHMLGLYEPA</sequence>
<dbReference type="SUPFAM" id="SSF53686">
    <property type="entry name" value="Tryptophan synthase beta subunit-like PLP-dependent enzymes"/>
    <property type="match status" value="1"/>
</dbReference>
<evidence type="ECO:0000259" key="4">
    <source>
        <dbReference type="Pfam" id="PF00291"/>
    </source>
</evidence>